<evidence type="ECO:0000256" key="1">
    <source>
        <dbReference type="ARBA" id="ARBA00004123"/>
    </source>
</evidence>
<reference evidence="7 8" key="1">
    <citation type="journal article" date="2012" name="Proc. Natl. Acad. Sci. U.S.A.">
        <title>Comparative genomics of Ceriporiopsis subvermispora and Phanerochaete chrysosporium provide insight into selective ligninolysis.</title>
        <authorList>
            <person name="Fernandez-Fueyo E."/>
            <person name="Ruiz-Duenas F.J."/>
            <person name="Ferreira P."/>
            <person name="Floudas D."/>
            <person name="Hibbett D.S."/>
            <person name="Canessa P."/>
            <person name="Larrondo L.F."/>
            <person name="James T.Y."/>
            <person name="Seelenfreund D."/>
            <person name="Lobos S."/>
            <person name="Polanco R."/>
            <person name="Tello M."/>
            <person name="Honda Y."/>
            <person name="Watanabe T."/>
            <person name="Watanabe T."/>
            <person name="Ryu J.S."/>
            <person name="Kubicek C.P."/>
            <person name="Schmoll M."/>
            <person name="Gaskell J."/>
            <person name="Hammel K.E."/>
            <person name="St John F.J."/>
            <person name="Vanden Wymelenberg A."/>
            <person name="Sabat G."/>
            <person name="Splinter BonDurant S."/>
            <person name="Syed K."/>
            <person name="Yadav J.S."/>
            <person name="Doddapaneni H."/>
            <person name="Subramanian V."/>
            <person name="Lavin J.L."/>
            <person name="Oguiza J.A."/>
            <person name="Perez G."/>
            <person name="Pisabarro A.G."/>
            <person name="Ramirez L."/>
            <person name="Santoyo F."/>
            <person name="Master E."/>
            <person name="Coutinho P.M."/>
            <person name="Henrissat B."/>
            <person name="Lombard V."/>
            <person name="Magnuson J.K."/>
            <person name="Kuees U."/>
            <person name="Hori C."/>
            <person name="Igarashi K."/>
            <person name="Samejima M."/>
            <person name="Held B.W."/>
            <person name="Barry K.W."/>
            <person name="LaButti K.M."/>
            <person name="Lapidus A."/>
            <person name="Lindquist E.A."/>
            <person name="Lucas S.M."/>
            <person name="Riley R."/>
            <person name="Salamov A.A."/>
            <person name="Hoffmeister D."/>
            <person name="Schwenk D."/>
            <person name="Hadar Y."/>
            <person name="Yarden O."/>
            <person name="de Vries R.P."/>
            <person name="Wiebenga A."/>
            <person name="Stenlid J."/>
            <person name="Eastwood D."/>
            <person name="Grigoriev I.V."/>
            <person name="Berka R.M."/>
            <person name="Blanchette R.A."/>
            <person name="Kersten P."/>
            <person name="Martinez A.T."/>
            <person name="Vicuna R."/>
            <person name="Cullen D."/>
        </authorList>
    </citation>
    <scope>NUCLEOTIDE SEQUENCE [LARGE SCALE GENOMIC DNA]</scope>
    <source>
        <strain evidence="7 8">B</strain>
    </source>
</reference>
<keyword evidence="2 5" id="KW-0853">WD repeat</keyword>
<dbReference type="InterPro" id="IPR001680">
    <property type="entry name" value="WD40_rpt"/>
</dbReference>
<feature type="repeat" description="WD" evidence="5">
    <location>
        <begin position="487"/>
        <end position="528"/>
    </location>
</feature>
<dbReference type="EMBL" id="KB445791">
    <property type="protein sequence ID" value="EMD41858.1"/>
    <property type="molecule type" value="Genomic_DNA"/>
</dbReference>
<evidence type="ECO:0000256" key="2">
    <source>
        <dbReference type="ARBA" id="ARBA00022574"/>
    </source>
</evidence>
<name>M2QXK9_CERS8</name>
<dbReference type="OrthoDB" id="1367865at2759"/>
<dbReference type="Pfam" id="PF08513">
    <property type="entry name" value="LisH"/>
    <property type="match status" value="1"/>
</dbReference>
<dbReference type="HOGENOM" id="CLU_007609_1_1_1"/>
<dbReference type="PROSITE" id="PS50082">
    <property type="entry name" value="WD_REPEATS_2"/>
    <property type="match status" value="5"/>
</dbReference>
<dbReference type="GO" id="GO:0006357">
    <property type="term" value="P:regulation of transcription by RNA polymerase II"/>
    <property type="evidence" value="ECO:0007669"/>
    <property type="project" value="TreeGrafter"/>
</dbReference>
<organism evidence="7 8">
    <name type="scientific">Ceriporiopsis subvermispora (strain B)</name>
    <name type="common">White-rot fungus</name>
    <name type="synonym">Gelatoporia subvermispora</name>
    <dbReference type="NCBI Taxonomy" id="914234"/>
    <lineage>
        <taxon>Eukaryota</taxon>
        <taxon>Fungi</taxon>
        <taxon>Dikarya</taxon>
        <taxon>Basidiomycota</taxon>
        <taxon>Agaricomycotina</taxon>
        <taxon>Agaricomycetes</taxon>
        <taxon>Polyporales</taxon>
        <taxon>Gelatoporiaceae</taxon>
        <taxon>Gelatoporia</taxon>
    </lineage>
</organism>
<dbReference type="InterPro" id="IPR019775">
    <property type="entry name" value="WD40_repeat_CS"/>
</dbReference>
<dbReference type="Gene3D" id="1.20.960.30">
    <property type="match status" value="1"/>
</dbReference>
<dbReference type="SUPFAM" id="SSF50978">
    <property type="entry name" value="WD40 repeat-like"/>
    <property type="match status" value="1"/>
</dbReference>
<dbReference type="SMART" id="SM00320">
    <property type="entry name" value="WD40"/>
    <property type="match status" value="7"/>
</dbReference>
<feature type="repeat" description="WD" evidence="5">
    <location>
        <begin position="440"/>
        <end position="486"/>
    </location>
</feature>
<dbReference type="PROSITE" id="PS50294">
    <property type="entry name" value="WD_REPEATS_REGION"/>
    <property type="match status" value="5"/>
</dbReference>
<feature type="compositionally biased region" description="Polar residues" evidence="6">
    <location>
        <begin position="168"/>
        <end position="199"/>
    </location>
</feature>
<dbReference type="STRING" id="914234.M2QXK9"/>
<dbReference type="PANTHER" id="PTHR22846">
    <property type="entry name" value="WD40 REPEAT PROTEIN"/>
    <property type="match status" value="1"/>
</dbReference>
<dbReference type="SMART" id="SM00667">
    <property type="entry name" value="LisH"/>
    <property type="match status" value="1"/>
</dbReference>
<feature type="repeat" description="WD" evidence="5">
    <location>
        <begin position="308"/>
        <end position="349"/>
    </location>
</feature>
<dbReference type="InterPro" id="IPR015943">
    <property type="entry name" value="WD40/YVTN_repeat-like_dom_sf"/>
</dbReference>
<evidence type="ECO:0000313" key="8">
    <source>
        <dbReference type="Proteomes" id="UP000016930"/>
    </source>
</evidence>
<dbReference type="InterPro" id="IPR045183">
    <property type="entry name" value="Ebi-like"/>
</dbReference>
<feature type="repeat" description="WD" evidence="5">
    <location>
        <begin position="391"/>
        <end position="425"/>
    </location>
</feature>
<evidence type="ECO:0000256" key="3">
    <source>
        <dbReference type="ARBA" id="ARBA00022737"/>
    </source>
</evidence>
<sequence>MAAHFLINSDEINCLIHAYFEDSGFHHSAFVLRAEARLEQSPNFGKFIPRGELVELLGKALLYAETETHWKGTGLIKNCTRPFSILERHVCELDPTIPPITTLSDGPTALPSEFTSHVNGRAEPPASKRKASTPTSDQLPKEKRAKTSPMEDNMDADSIASSSDSAKPNESQAKVSHSATPATADSRLPNLTSPHKVNEISSSDPVTILRAHKAEVFVCAWNPAKPNLLASGSKDTVVHLWNVPELKPGSDEAVEIVSPLTLAMTPEATQADMTSLDWTPDGSLLAIGSYDAMLRVCNASGELYFTHTQHQKGPIFTARFSKSGRLLLTASLDGTTCVWDMTTKSLRGQYRCHQECCLDADWLTEECFASCGADGRIQIMNLDMQTPVKTLLGHGTEVNQVKCNESRTRLASCSDDCTARVWNIEDVIFDRPVQDEPLVLSGHTQIVSTIAWCPVTFQGEQEILASSAFDGTLRLWNSVTGECLQMFHDHTRHVFALAFSPDARLLATGAGDGLLHIYDVKTREKRWTWDAGSGKPAIFEIDWQQTGSLNRLALALESQEVAVVDINRIPSLQ</sequence>
<evidence type="ECO:0000313" key="7">
    <source>
        <dbReference type="EMBL" id="EMD41858.1"/>
    </source>
</evidence>
<dbReference type="AlphaFoldDB" id="M2QXK9"/>
<dbReference type="InterPro" id="IPR036322">
    <property type="entry name" value="WD40_repeat_dom_sf"/>
</dbReference>
<evidence type="ECO:0000256" key="6">
    <source>
        <dbReference type="SAM" id="MobiDB-lite"/>
    </source>
</evidence>
<accession>M2QXK9</accession>
<gene>
    <name evidence="7" type="ORF">CERSUDRAFT_120774</name>
</gene>
<feature type="region of interest" description="Disordered" evidence="6">
    <location>
        <begin position="100"/>
        <end position="199"/>
    </location>
</feature>
<dbReference type="Pfam" id="PF00400">
    <property type="entry name" value="WD40"/>
    <property type="match status" value="6"/>
</dbReference>
<dbReference type="PRINTS" id="PR00320">
    <property type="entry name" value="GPROTEINBRPT"/>
</dbReference>
<proteinExistence type="predicted"/>
<keyword evidence="4" id="KW-0539">Nucleus</keyword>
<protein>
    <recommendedName>
        <fullName evidence="9">LisH domain-containing protein</fullName>
    </recommendedName>
</protein>
<dbReference type="GO" id="GO:0000118">
    <property type="term" value="C:histone deacetylase complex"/>
    <property type="evidence" value="ECO:0007669"/>
    <property type="project" value="TreeGrafter"/>
</dbReference>
<dbReference type="PROSITE" id="PS00678">
    <property type="entry name" value="WD_REPEATS_1"/>
    <property type="match status" value="3"/>
</dbReference>
<dbReference type="InterPro" id="IPR020472">
    <property type="entry name" value="WD40_PAC1"/>
</dbReference>
<evidence type="ECO:0000256" key="5">
    <source>
        <dbReference type="PROSITE-ProRule" id="PRU00221"/>
    </source>
</evidence>
<keyword evidence="3" id="KW-0677">Repeat</keyword>
<dbReference type="PROSITE" id="PS50896">
    <property type="entry name" value="LISH"/>
    <property type="match status" value="1"/>
</dbReference>
<feature type="compositionally biased region" description="Low complexity" evidence="6">
    <location>
        <begin position="156"/>
        <end position="166"/>
    </location>
</feature>
<dbReference type="CDD" id="cd00200">
    <property type="entry name" value="WD40"/>
    <property type="match status" value="1"/>
</dbReference>
<evidence type="ECO:0000256" key="4">
    <source>
        <dbReference type="ARBA" id="ARBA00023242"/>
    </source>
</evidence>
<dbReference type="GO" id="GO:0003714">
    <property type="term" value="F:transcription corepressor activity"/>
    <property type="evidence" value="ECO:0007669"/>
    <property type="project" value="InterPro"/>
</dbReference>
<comment type="subcellular location">
    <subcellularLocation>
        <location evidence="1">Nucleus</location>
    </subcellularLocation>
</comment>
<keyword evidence="8" id="KW-1185">Reference proteome</keyword>
<dbReference type="Gene3D" id="2.130.10.10">
    <property type="entry name" value="YVTN repeat-like/Quinoprotein amine dehydrogenase"/>
    <property type="match status" value="1"/>
</dbReference>
<dbReference type="InterPro" id="IPR006594">
    <property type="entry name" value="LisH"/>
</dbReference>
<feature type="repeat" description="WD" evidence="5">
    <location>
        <begin position="209"/>
        <end position="243"/>
    </location>
</feature>
<dbReference type="PANTHER" id="PTHR22846:SF2">
    <property type="entry name" value="F-BOX-LIKE_WD REPEAT-CONTAINING PROTEIN EBI"/>
    <property type="match status" value="1"/>
</dbReference>
<dbReference type="Proteomes" id="UP000016930">
    <property type="component" value="Unassembled WGS sequence"/>
</dbReference>
<evidence type="ECO:0008006" key="9">
    <source>
        <dbReference type="Google" id="ProtNLM"/>
    </source>
</evidence>